<protein>
    <submittedName>
        <fullName evidence="5">Unannotated protein</fullName>
    </submittedName>
</protein>
<dbReference type="AlphaFoldDB" id="A0A6J6NJ98"/>
<accession>A0A6J6NJ98</accession>
<keyword evidence="3" id="KW-0804">Transcription</keyword>
<dbReference type="PANTHER" id="PTHR33154:SF33">
    <property type="entry name" value="TRANSCRIPTIONAL REPRESSOR SDPR"/>
    <property type="match status" value="1"/>
</dbReference>
<dbReference type="SUPFAM" id="SSF46785">
    <property type="entry name" value="Winged helix' DNA-binding domain"/>
    <property type="match status" value="1"/>
</dbReference>
<evidence type="ECO:0000256" key="2">
    <source>
        <dbReference type="ARBA" id="ARBA00023125"/>
    </source>
</evidence>
<dbReference type="InterPro" id="IPR011991">
    <property type="entry name" value="ArsR-like_HTH"/>
</dbReference>
<dbReference type="InterPro" id="IPR036388">
    <property type="entry name" value="WH-like_DNA-bd_sf"/>
</dbReference>
<dbReference type="EMBL" id="CAEZXK010000014">
    <property type="protein sequence ID" value="CAB4686730.1"/>
    <property type="molecule type" value="Genomic_DNA"/>
</dbReference>
<evidence type="ECO:0000256" key="3">
    <source>
        <dbReference type="ARBA" id="ARBA00023163"/>
    </source>
</evidence>
<evidence type="ECO:0000256" key="1">
    <source>
        <dbReference type="ARBA" id="ARBA00023015"/>
    </source>
</evidence>
<dbReference type="InterPro" id="IPR001845">
    <property type="entry name" value="HTH_ArsR_DNA-bd_dom"/>
</dbReference>
<keyword evidence="2" id="KW-0238">DNA-binding</keyword>
<proteinExistence type="predicted"/>
<dbReference type="InterPro" id="IPR036390">
    <property type="entry name" value="WH_DNA-bd_sf"/>
</dbReference>
<feature type="domain" description="HTH arsR-type" evidence="4">
    <location>
        <begin position="1"/>
        <end position="93"/>
    </location>
</feature>
<evidence type="ECO:0000259" key="4">
    <source>
        <dbReference type="PROSITE" id="PS50987"/>
    </source>
</evidence>
<dbReference type="PANTHER" id="PTHR33154">
    <property type="entry name" value="TRANSCRIPTIONAL REGULATOR, ARSR FAMILY"/>
    <property type="match status" value="1"/>
</dbReference>
<keyword evidence="1" id="KW-0805">Transcription regulation</keyword>
<organism evidence="5">
    <name type="scientific">freshwater metagenome</name>
    <dbReference type="NCBI Taxonomy" id="449393"/>
    <lineage>
        <taxon>unclassified sequences</taxon>
        <taxon>metagenomes</taxon>
        <taxon>ecological metagenomes</taxon>
    </lineage>
</organism>
<evidence type="ECO:0000313" key="5">
    <source>
        <dbReference type="EMBL" id="CAB4686730.1"/>
    </source>
</evidence>
<dbReference type="GO" id="GO:0003700">
    <property type="term" value="F:DNA-binding transcription factor activity"/>
    <property type="evidence" value="ECO:0007669"/>
    <property type="project" value="InterPro"/>
</dbReference>
<dbReference type="CDD" id="cd00090">
    <property type="entry name" value="HTH_ARSR"/>
    <property type="match status" value="1"/>
</dbReference>
<dbReference type="SMART" id="SM00418">
    <property type="entry name" value="HTH_ARSR"/>
    <property type="match status" value="1"/>
</dbReference>
<dbReference type="Gene3D" id="1.10.10.10">
    <property type="entry name" value="Winged helix-like DNA-binding domain superfamily/Winged helix DNA-binding domain"/>
    <property type="match status" value="1"/>
</dbReference>
<gene>
    <name evidence="5" type="ORF">UFOPK2370_00683</name>
</gene>
<dbReference type="Pfam" id="PF01022">
    <property type="entry name" value="HTH_5"/>
    <property type="match status" value="1"/>
</dbReference>
<reference evidence="5" key="1">
    <citation type="submission" date="2020-05" db="EMBL/GenBank/DDBJ databases">
        <authorList>
            <person name="Chiriac C."/>
            <person name="Salcher M."/>
            <person name="Ghai R."/>
            <person name="Kavagutti S V."/>
        </authorList>
    </citation>
    <scope>NUCLEOTIDE SEQUENCE</scope>
</reference>
<dbReference type="PROSITE" id="PS50987">
    <property type="entry name" value="HTH_ARSR_2"/>
    <property type="match status" value="1"/>
</dbReference>
<dbReference type="GO" id="GO:0003677">
    <property type="term" value="F:DNA binding"/>
    <property type="evidence" value="ECO:0007669"/>
    <property type="project" value="UniProtKB-KW"/>
</dbReference>
<name>A0A6J6NJ98_9ZZZZ</name>
<sequence length="164" mass="17839">MSDIFLAIADPKRREILEALAKEEQTLAQLAKTIKETPAATTKQLTILKDAGLVKASRAKTAVYSTNPKALKPLGVWVAKFAGAEITAELGVRADELAELATEYINKGSTWLGKKLNPKSKVKNVDDLAKELGRKVATVKKDAETEVTVKVKAAVKEVKTRVKR</sequence>
<dbReference type="InterPro" id="IPR051081">
    <property type="entry name" value="HTH_MetalResp_TranReg"/>
</dbReference>